<sequence>MRRASHTHQAPHIGLPQIAPVIRAIKVYTAPMGAMANAAISEIRSCQTIPINAAMAIDM</sequence>
<accession>A0A656APA2</accession>
<dbReference type="Proteomes" id="UP000041770">
    <property type="component" value="Unassembled WGS sequence"/>
</dbReference>
<organism evidence="1 2">
    <name type="scientific">Vibrio cholerae</name>
    <dbReference type="NCBI Taxonomy" id="666"/>
    <lineage>
        <taxon>Bacteria</taxon>
        <taxon>Pseudomonadati</taxon>
        <taxon>Pseudomonadota</taxon>
        <taxon>Gammaproteobacteria</taxon>
        <taxon>Vibrionales</taxon>
        <taxon>Vibrionaceae</taxon>
        <taxon>Vibrio</taxon>
    </lineage>
</organism>
<proteinExistence type="predicted"/>
<protein>
    <submittedName>
        <fullName evidence="1">Uncharacterized protein</fullName>
    </submittedName>
</protein>
<evidence type="ECO:0000313" key="2">
    <source>
        <dbReference type="Proteomes" id="UP000041770"/>
    </source>
</evidence>
<name>A0A656APA2_VIBCL</name>
<reference evidence="1 2" key="1">
    <citation type="submission" date="2015-07" db="EMBL/GenBank/DDBJ databases">
        <authorList>
            <consortium name="Pathogen Informatics"/>
        </authorList>
    </citation>
    <scope>NUCLEOTIDE SEQUENCE [LARGE SCALE GENOMIC DNA]</scope>
    <source>
        <strain evidence="1 2">A316</strain>
    </source>
</reference>
<dbReference type="EMBL" id="CWQY01000042">
    <property type="protein sequence ID" value="CSD26175.1"/>
    <property type="molecule type" value="Genomic_DNA"/>
</dbReference>
<evidence type="ECO:0000313" key="1">
    <source>
        <dbReference type="EMBL" id="CSD26175.1"/>
    </source>
</evidence>
<gene>
    <name evidence="1" type="ORF">ERS013200_03713</name>
</gene>
<dbReference type="AlphaFoldDB" id="A0A656APA2"/>